<evidence type="ECO:0000313" key="2">
    <source>
        <dbReference type="Proteomes" id="UP000004074"/>
    </source>
</evidence>
<dbReference type="PATRIC" id="fig|992029.3.peg.1364"/>
<dbReference type="GO" id="GO:0004089">
    <property type="term" value="F:carbonate dehydratase activity"/>
    <property type="evidence" value="ECO:0007669"/>
    <property type="project" value="InterPro"/>
</dbReference>
<dbReference type="AlphaFoldDB" id="I9Z7W6"/>
<evidence type="ECO:0000313" key="1">
    <source>
        <dbReference type="EMBL" id="EJB32228.1"/>
    </source>
</evidence>
<dbReference type="Gene3D" id="3.40.1050.10">
    <property type="entry name" value="Carbonic anhydrase"/>
    <property type="match status" value="1"/>
</dbReference>
<sequence length="65" mass="8084">MNARLQLNNLLSYDFIQERVMDNELKIFGWHYIIEIGRIYNYNFESHFFEPIEETIKQRKSHENF</sequence>
<dbReference type="EMBL" id="AKNX01000004">
    <property type="protein sequence ID" value="EJB32228.1"/>
    <property type="molecule type" value="Genomic_DNA"/>
</dbReference>
<comment type="caution">
    <text evidence="1">The sequence shown here is derived from an EMBL/GenBank/DDBJ whole genome shotgun (WGS) entry which is preliminary data.</text>
</comment>
<gene>
    <name evidence="1" type="ORF">HPNQ4076_1412</name>
</gene>
<proteinExistence type="predicted"/>
<organism evidence="1 2">
    <name type="scientific">Helicobacter pylori NQ4076</name>
    <dbReference type="NCBI Taxonomy" id="992029"/>
    <lineage>
        <taxon>Bacteria</taxon>
        <taxon>Pseudomonadati</taxon>
        <taxon>Campylobacterota</taxon>
        <taxon>Epsilonproteobacteria</taxon>
        <taxon>Campylobacterales</taxon>
        <taxon>Helicobacteraceae</taxon>
        <taxon>Helicobacter</taxon>
    </lineage>
</organism>
<dbReference type="Proteomes" id="UP000004074">
    <property type="component" value="Unassembled WGS sequence"/>
</dbReference>
<dbReference type="GO" id="GO:0008270">
    <property type="term" value="F:zinc ion binding"/>
    <property type="evidence" value="ECO:0007669"/>
    <property type="project" value="InterPro"/>
</dbReference>
<accession>I9Z7W6</accession>
<reference evidence="1 2" key="1">
    <citation type="journal article" date="2013" name="Pathog. Dis.">
        <title>Genome sequences of 65 Helicobacter pylori strains isolated from asymptomatic individuals and patients with gastric cancer, peptic ulcer disease, or gastritis.</title>
        <authorList>
            <person name="Blanchard T.G."/>
            <person name="Czinn S.J."/>
            <person name="Correa P."/>
            <person name="Nakazawa T."/>
            <person name="Keelan M."/>
            <person name="Morningstar L."/>
            <person name="Santana-Cruz I."/>
            <person name="Maroo A."/>
            <person name="McCracken C."/>
            <person name="Shefchek K."/>
            <person name="Daugherty S."/>
            <person name="Song Y."/>
            <person name="Fraser C.M."/>
            <person name="Fricke W.F."/>
        </authorList>
    </citation>
    <scope>NUCLEOTIDE SEQUENCE [LARGE SCALE GENOMIC DNA]</scope>
    <source>
        <strain evidence="1 2">NQ4076</strain>
    </source>
</reference>
<dbReference type="SUPFAM" id="SSF53056">
    <property type="entry name" value="beta-carbonic anhydrase, cab"/>
    <property type="match status" value="1"/>
</dbReference>
<name>I9Z7W6_HELPX</name>
<dbReference type="InterPro" id="IPR036874">
    <property type="entry name" value="Carbonic_anhydrase_sf"/>
</dbReference>
<protein>
    <submittedName>
        <fullName evidence="1">Carbonic anhydrase family protein</fullName>
    </submittedName>
</protein>